<reference evidence="7" key="1">
    <citation type="submission" date="2009-09" db="EMBL/GenBank/DDBJ databases">
        <title>The complete genome of Nakamurella multipartita DSM 44233.</title>
        <authorList>
            <consortium name="US DOE Joint Genome Institute (JGI-PGF)"/>
            <person name="Lucas S."/>
            <person name="Copeland A."/>
            <person name="Lapidus A."/>
            <person name="Glavina del Rio T."/>
            <person name="Dalin E."/>
            <person name="Tice H."/>
            <person name="Bruce D."/>
            <person name="Goodwin L."/>
            <person name="Pitluck S."/>
            <person name="Kyrpides N."/>
            <person name="Mavromatis K."/>
            <person name="Ivanova N."/>
            <person name="Ovchinnikova G."/>
            <person name="Sims D."/>
            <person name="Meincke L."/>
            <person name="Brettin T."/>
            <person name="Detter J.C."/>
            <person name="Han C."/>
            <person name="Larimer F."/>
            <person name="Land M."/>
            <person name="Hauser L."/>
            <person name="Markowitz V."/>
            <person name="Cheng J.-F."/>
            <person name="Hugenholtz P."/>
            <person name="Woyke T."/>
            <person name="Wu D."/>
            <person name="Klenk H.-P."/>
            <person name="Eisen J.A."/>
        </authorList>
    </citation>
    <scope>NUCLEOTIDE SEQUENCE [LARGE SCALE GENOMIC DNA]</scope>
    <source>
        <strain evidence="7">ATCC 700099 / DSM 44233 / CIP 104796 / JCM 9543 / NBRC 105858 / Y-104</strain>
    </source>
</reference>
<keyword evidence="2 5" id="KW-0812">Transmembrane</keyword>
<keyword evidence="3 5" id="KW-1133">Transmembrane helix</keyword>
<name>C8X7G6_NAKMY</name>
<feature type="transmembrane region" description="Helical" evidence="5">
    <location>
        <begin position="49"/>
        <end position="68"/>
    </location>
</feature>
<proteinExistence type="predicted"/>
<dbReference type="STRING" id="479431.Namu_2564"/>
<sequence>MEELTFKQPSMADRRFALLLVLAQVILLAVISALPGRTHWPVPPALRRAGYLGIAAGGCLAAVGAASLDRGLTALPLPNDRAQLRTGGLYRWVRHPIYSGLLIGAAARAAISGNRWALVSFMALAGLLTGKAQFEERHLTARFPGYAEYAAHTPRFLPRLRQGGKP</sequence>
<evidence type="ECO:0000256" key="3">
    <source>
        <dbReference type="ARBA" id="ARBA00022989"/>
    </source>
</evidence>
<dbReference type="Gene3D" id="1.20.120.1630">
    <property type="match status" value="1"/>
</dbReference>
<organism evidence="6 7">
    <name type="scientific">Nakamurella multipartita (strain ATCC 700099 / DSM 44233 / CIP 104796 / JCM 9543 / NBRC 105858 / Y-104)</name>
    <name type="common">Microsphaera multipartita</name>
    <dbReference type="NCBI Taxonomy" id="479431"/>
    <lineage>
        <taxon>Bacteria</taxon>
        <taxon>Bacillati</taxon>
        <taxon>Actinomycetota</taxon>
        <taxon>Actinomycetes</taxon>
        <taxon>Nakamurellales</taxon>
        <taxon>Nakamurellaceae</taxon>
        <taxon>Nakamurella</taxon>
    </lineage>
</organism>
<evidence type="ECO:0000256" key="2">
    <source>
        <dbReference type="ARBA" id="ARBA00022692"/>
    </source>
</evidence>
<dbReference type="PANTHER" id="PTHR43847">
    <property type="entry name" value="BLL3993 PROTEIN"/>
    <property type="match status" value="1"/>
</dbReference>
<dbReference type="GO" id="GO:0012505">
    <property type="term" value="C:endomembrane system"/>
    <property type="evidence" value="ECO:0007669"/>
    <property type="project" value="UniProtKB-SubCell"/>
</dbReference>
<accession>C8X7G6</accession>
<dbReference type="Proteomes" id="UP000002218">
    <property type="component" value="Chromosome"/>
</dbReference>
<dbReference type="AlphaFoldDB" id="C8X7G6"/>
<protein>
    <recommendedName>
        <fullName evidence="8">Isoprenylcysteine carboxyl methyltransferase</fullName>
    </recommendedName>
</protein>
<reference evidence="6 7" key="2">
    <citation type="journal article" date="2010" name="Stand. Genomic Sci.">
        <title>Complete genome sequence of Nakamurella multipartita type strain (Y-104).</title>
        <authorList>
            <person name="Tice H."/>
            <person name="Mayilraj S."/>
            <person name="Sims D."/>
            <person name="Lapidus A."/>
            <person name="Nolan M."/>
            <person name="Lucas S."/>
            <person name="Glavina Del Rio T."/>
            <person name="Copeland A."/>
            <person name="Cheng J.F."/>
            <person name="Meincke L."/>
            <person name="Bruce D."/>
            <person name="Goodwin L."/>
            <person name="Pitluck S."/>
            <person name="Ivanova N."/>
            <person name="Mavromatis K."/>
            <person name="Ovchinnikova G."/>
            <person name="Pati A."/>
            <person name="Chen A."/>
            <person name="Palaniappan K."/>
            <person name="Land M."/>
            <person name="Hauser L."/>
            <person name="Chang Y.J."/>
            <person name="Jeffries C.D."/>
            <person name="Detter J.C."/>
            <person name="Brettin T."/>
            <person name="Rohde M."/>
            <person name="Goker M."/>
            <person name="Bristow J."/>
            <person name="Eisen J.A."/>
            <person name="Markowitz V."/>
            <person name="Hugenholtz P."/>
            <person name="Kyrpides N.C."/>
            <person name="Klenk H.P."/>
            <person name="Chen F."/>
        </authorList>
    </citation>
    <scope>NUCLEOTIDE SEQUENCE [LARGE SCALE GENOMIC DNA]</scope>
    <source>
        <strain evidence="7">ATCC 700099 / DSM 44233 / CIP 104796 / JCM 9543 / NBRC 105858 / Y-104</strain>
    </source>
</reference>
<evidence type="ECO:0000256" key="1">
    <source>
        <dbReference type="ARBA" id="ARBA00004127"/>
    </source>
</evidence>
<dbReference type="InParanoid" id="C8X7G6"/>
<evidence type="ECO:0000313" key="7">
    <source>
        <dbReference type="Proteomes" id="UP000002218"/>
    </source>
</evidence>
<dbReference type="HOGENOM" id="CLU_065200_5_0_11"/>
<evidence type="ECO:0000313" key="6">
    <source>
        <dbReference type="EMBL" id="ACV78919.1"/>
    </source>
</evidence>
<evidence type="ECO:0000256" key="4">
    <source>
        <dbReference type="ARBA" id="ARBA00023136"/>
    </source>
</evidence>
<evidence type="ECO:0000256" key="5">
    <source>
        <dbReference type="SAM" id="Phobius"/>
    </source>
</evidence>
<evidence type="ECO:0008006" key="8">
    <source>
        <dbReference type="Google" id="ProtNLM"/>
    </source>
</evidence>
<dbReference type="Pfam" id="PF04191">
    <property type="entry name" value="PEMT"/>
    <property type="match status" value="1"/>
</dbReference>
<keyword evidence="4 5" id="KW-0472">Membrane</keyword>
<dbReference type="EMBL" id="CP001737">
    <property type="protein sequence ID" value="ACV78919.1"/>
    <property type="molecule type" value="Genomic_DNA"/>
</dbReference>
<gene>
    <name evidence="6" type="ordered locus">Namu_2564</name>
</gene>
<dbReference type="InterPro" id="IPR007318">
    <property type="entry name" value="Phopholipid_MeTrfase"/>
</dbReference>
<dbReference type="eggNOG" id="COG2020">
    <property type="taxonomic scope" value="Bacteria"/>
</dbReference>
<dbReference type="PANTHER" id="PTHR43847:SF1">
    <property type="entry name" value="BLL3993 PROTEIN"/>
    <property type="match status" value="1"/>
</dbReference>
<keyword evidence="7" id="KW-1185">Reference proteome</keyword>
<dbReference type="InterPro" id="IPR052527">
    <property type="entry name" value="Metal_cation-efflux_comp"/>
</dbReference>
<dbReference type="KEGG" id="nml:Namu_2564"/>
<comment type="subcellular location">
    <subcellularLocation>
        <location evidence="1">Endomembrane system</location>
        <topology evidence="1">Multi-pass membrane protein</topology>
    </subcellularLocation>
</comment>